<evidence type="ECO:0000256" key="2">
    <source>
        <dbReference type="ARBA" id="ARBA00001997"/>
    </source>
</evidence>
<dbReference type="Proteomes" id="UP000283523">
    <property type="component" value="Unassembled WGS sequence"/>
</dbReference>
<keyword evidence="7 8" id="KW-0413">Isomerase</keyword>
<organism evidence="8 9">
    <name type="scientific">Fibrisoma montanum</name>
    <dbReference type="NCBI Taxonomy" id="2305895"/>
    <lineage>
        <taxon>Bacteria</taxon>
        <taxon>Pseudomonadati</taxon>
        <taxon>Bacteroidota</taxon>
        <taxon>Cytophagia</taxon>
        <taxon>Cytophagales</taxon>
        <taxon>Spirosomataceae</taxon>
        <taxon>Fibrisoma</taxon>
    </lineage>
</organism>
<evidence type="ECO:0000256" key="3">
    <source>
        <dbReference type="ARBA" id="ARBA00012098"/>
    </source>
</evidence>
<comment type="function">
    <text evidence="2 7">Catalyzes the epimerization of the C3' and C5'positions of dTDP-6-deoxy-D-xylo-4-hexulose, forming dTDP-6-deoxy-L-lyxo-4-hexulose.</text>
</comment>
<sequence length="183" mass="20881">MTFTETSLPGSFMIQPSPRVDHRGWFVRTFDKQAFTQIGHFDDWVQMNHSMTQQTGALRGLHFQYPPYAEVKLVRCVAGCVFDVIVDIRAGSPTFLQWFGTELSAENGLMLYIPKGFAHGFQTLTSNCQLLYCHSNYYKPECEGALRYNDPQLVINWPLPVTDLSERDANHPLLNDQFVGITL</sequence>
<dbReference type="GO" id="GO:0008830">
    <property type="term" value="F:dTDP-4-dehydrorhamnose 3,5-epimerase activity"/>
    <property type="evidence" value="ECO:0007669"/>
    <property type="project" value="UniProtKB-UniRule"/>
</dbReference>
<feature type="active site" description="Proton acceptor" evidence="5">
    <location>
        <position position="62"/>
    </location>
</feature>
<evidence type="ECO:0000256" key="4">
    <source>
        <dbReference type="ARBA" id="ARBA00019595"/>
    </source>
</evidence>
<dbReference type="CDD" id="cd00438">
    <property type="entry name" value="cupin_RmlC"/>
    <property type="match status" value="1"/>
</dbReference>
<evidence type="ECO:0000313" key="8">
    <source>
        <dbReference type="EMBL" id="RIV22295.1"/>
    </source>
</evidence>
<protein>
    <recommendedName>
        <fullName evidence="4 7">dTDP-4-dehydrorhamnose 3,5-epimerase</fullName>
        <ecNumber evidence="3 7">5.1.3.13</ecNumber>
    </recommendedName>
    <alternativeName>
        <fullName evidence="7">Thymidine diphospho-4-keto-rhamnose 3,5-epimerase</fullName>
    </alternativeName>
</protein>
<dbReference type="AlphaFoldDB" id="A0A418M886"/>
<name>A0A418M886_9BACT</name>
<evidence type="ECO:0000256" key="1">
    <source>
        <dbReference type="ARBA" id="ARBA00001298"/>
    </source>
</evidence>
<comment type="caution">
    <text evidence="8">The sequence shown here is derived from an EMBL/GenBank/DDBJ whole genome shotgun (WGS) entry which is preliminary data.</text>
</comment>
<gene>
    <name evidence="8" type="primary">rfbC</name>
    <name evidence="8" type="ORF">DYU11_14830</name>
</gene>
<dbReference type="InterPro" id="IPR000888">
    <property type="entry name" value="RmlC-like"/>
</dbReference>
<dbReference type="GO" id="GO:0000271">
    <property type="term" value="P:polysaccharide biosynthetic process"/>
    <property type="evidence" value="ECO:0007669"/>
    <property type="project" value="TreeGrafter"/>
</dbReference>
<proteinExistence type="inferred from homology"/>
<dbReference type="InterPro" id="IPR014710">
    <property type="entry name" value="RmlC-like_jellyroll"/>
</dbReference>
<reference evidence="8 9" key="1">
    <citation type="submission" date="2018-08" db="EMBL/GenBank/DDBJ databases">
        <title>Fibrisoma montanum sp. nov., isolated from Danxia mountain soil.</title>
        <authorList>
            <person name="Huang Y."/>
        </authorList>
    </citation>
    <scope>NUCLEOTIDE SEQUENCE [LARGE SCALE GENOMIC DNA]</scope>
    <source>
        <strain evidence="8 9">HYT19</strain>
    </source>
</reference>
<dbReference type="InterPro" id="IPR011051">
    <property type="entry name" value="RmlC_Cupin_sf"/>
</dbReference>
<comment type="pathway">
    <text evidence="7">Carbohydrate biosynthesis; dTDP-L-rhamnose biosynthesis.</text>
</comment>
<dbReference type="Gene3D" id="2.60.120.10">
    <property type="entry name" value="Jelly Rolls"/>
    <property type="match status" value="1"/>
</dbReference>
<dbReference type="GO" id="GO:0005829">
    <property type="term" value="C:cytosol"/>
    <property type="evidence" value="ECO:0007669"/>
    <property type="project" value="TreeGrafter"/>
</dbReference>
<comment type="similarity">
    <text evidence="7">Belongs to the dTDP-4-dehydrorhamnose 3,5-epimerase family.</text>
</comment>
<comment type="catalytic activity">
    <reaction evidence="1 7">
        <text>dTDP-4-dehydro-6-deoxy-alpha-D-glucose = dTDP-4-dehydro-beta-L-rhamnose</text>
        <dbReference type="Rhea" id="RHEA:16969"/>
        <dbReference type="ChEBI" id="CHEBI:57649"/>
        <dbReference type="ChEBI" id="CHEBI:62830"/>
        <dbReference type="EC" id="5.1.3.13"/>
    </reaction>
</comment>
<keyword evidence="9" id="KW-1185">Reference proteome</keyword>
<evidence type="ECO:0000256" key="6">
    <source>
        <dbReference type="PIRSR" id="PIRSR600888-3"/>
    </source>
</evidence>
<evidence type="ECO:0000256" key="7">
    <source>
        <dbReference type="RuleBase" id="RU364069"/>
    </source>
</evidence>
<dbReference type="GO" id="GO:0019305">
    <property type="term" value="P:dTDP-rhamnose biosynthetic process"/>
    <property type="evidence" value="ECO:0007669"/>
    <property type="project" value="UniProtKB-UniRule"/>
</dbReference>
<dbReference type="OrthoDB" id="9800680at2"/>
<accession>A0A418M886</accession>
<dbReference type="EC" id="5.1.3.13" evidence="3 7"/>
<dbReference type="NCBIfam" id="TIGR01221">
    <property type="entry name" value="rmlC"/>
    <property type="match status" value="1"/>
</dbReference>
<dbReference type="UniPathway" id="UPA00124"/>
<dbReference type="PANTHER" id="PTHR21047:SF2">
    <property type="entry name" value="THYMIDINE DIPHOSPHO-4-KETO-RHAMNOSE 3,5-EPIMERASE"/>
    <property type="match status" value="1"/>
</dbReference>
<dbReference type="Pfam" id="PF00908">
    <property type="entry name" value="dTDP_sugar_isom"/>
    <property type="match status" value="1"/>
</dbReference>
<evidence type="ECO:0000256" key="5">
    <source>
        <dbReference type="PIRSR" id="PIRSR600888-1"/>
    </source>
</evidence>
<evidence type="ECO:0000313" key="9">
    <source>
        <dbReference type="Proteomes" id="UP000283523"/>
    </source>
</evidence>
<feature type="active site" description="Proton donor" evidence="5">
    <location>
        <position position="132"/>
    </location>
</feature>
<comment type="subunit">
    <text evidence="7">Homodimer.</text>
</comment>
<dbReference type="RefSeq" id="WP_119668480.1">
    <property type="nucleotide sequence ID" value="NZ_QXED01000004.1"/>
</dbReference>
<dbReference type="PANTHER" id="PTHR21047">
    <property type="entry name" value="DTDP-6-DEOXY-D-GLUCOSE-3,5 EPIMERASE"/>
    <property type="match status" value="1"/>
</dbReference>
<feature type="site" description="Participates in a stacking interaction with the thymidine ring of dTDP-4-oxo-6-deoxyglucose" evidence="6">
    <location>
        <position position="138"/>
    </location>
</feature>
<dbReference type="SUPFAM" id="SSF51182">
    <property type="entry name" value="RmlC-like cupins"/>
    <property type="match status" value="1"/>
</dbReference>
<dbReference type="EMBL" id="QXED01000004">
    <property type="protein sequence ID" value="RIV22295.1"/>
    <property type="molecule type" value="Genomic_DNA"/>
</dbReference>